<reference evidence="1 2" key="1">
    <citation type="submission" date="2018-10" db="EMBL/GenBank/DDBJ databases">
        <title>Robbsia sp. DHC34, isolated from soil.</title>
        <authorList>
            <person name="Gao Z.-H."/>
            <person name="Qiu L.-H."/>
        </authorList>
    </citation>
    <scope>NUCLEOTIDE SEQUENCE [LARGE SCALE GENOMIC DNA]</scope>
    <source>
        <strain evidence="1 2">DHC34</strain>
    </source>
</reference>
<protein>
    <submittedName>
        <fullName evidence="1">Phage tail protein</fullName>
    </submittedName>
</protein>
<dbReference type="GO" id="GO:0005198">
    <property type="term" value="F:structural molecule activity"/>
    <property type="evidence" value="ECO:0007669"/>
    <property type="project" value="InterPro"/>
</dbReference>
<dbReference type="Proteomes" id="UP000270342">
    <property type="component" value="Unassembled WGS sequence"/>
</dbReference>
<proteinExistence type="predicted"/>
<name>A0A494XZM5_9BURK</name>
<dbReference type="Pfam" id="PF06841">
    <property type="entry name" value="Phage_T4_gp19"/>
    <property type="match status" value="1"/>
</dbReference>
<evidence type="ECO:0000313" key="1">
    <source>
        <dbReference type="EMBL" id="RKP55967.1"/>
    </source>
</evidence>
<gene>
    <name evidence="1" type="ORF">D7S86_12325</name>
</gene>
<dbReference type="InterPro" id="IPR011747">
    <property type="entry name" value="CHP02241"/>
</dbReference>
<organism evidence="1 2">
    <name type="scientific">Pararobbsia silviterrae</name>
    <dbReference type="NCBI Taxonomy" id="1792498"/>
    <lineage>
        <taxon>Bacteria</taxon>
        <taxon>Pseudomonadati</taxon>
        <taxon>Pseudomonadota</taxon>
        <taxon>Betaproteobacteria</taxon>
        <taxon>Burkholderiales</taxon>
        <taxon>Burkholderiaceae</taxon>
        <taxon>Pararobbsia</taxon>
    </lineage>
</organism>
<dbReference type="EMBL" id="RBZU01000004">
    <property type="protein sequence ID" value="RKP55967.1"/>
    <property type="molecule type" value="Genomic_DNA"/>
</dbReference>
<sequence>MDNLSLYEPSVSHRFAATFWFGRIPAMDVFDVCFQRIRGLSRDRDVTAYSEGGENQRNTYFANKLRHGSLVLERGVMVATPLTLMFNRQLNGGRVVYFNAVISVIDAVHAPTTNWIVTKAIPVRWQFGDLDAASNQILINTLELRYQDMTLLGVRL</sequence>
<dbReference type="InterPro" id="IPR010667">
    <property type="entry name" value="Phage_T4_Gp19"/>
</dbReference>
<dbReference type="PANTHER" id="PTHR38009:SF1">
    <property type="entry name" value="CONSERVED HYPOTHETICAL PHAGE TAIL PROTEIN"/>
    <property type="match status" value="1"/>
</dbReference>
<dbReference type="NCBIfam" id="TIGR02241">
    <property type="entry name" value="conserved hypothetical phage tail region protein"/>
    <property type="match status" value="1"/>
</dbReference>
<dbReference type="OrthoDB" id="6295718at2"/>
<keyword evidence="2" id="KW-1185">Reference proteome</keyword>
<dbReference type="RefSeq" id="WP_121086782.1">
    <property type="nucleotide sequence ID" value="NZ_RBZU01000004.1"/>
</dbReference>
<comment type="caution">
    <text evidence="1">The sequence shown here is derived from an EMBL/GenBank/DDBJ whole genome shotgun (WGS) entry which is preliminary data.</text>
</comment>
<dbReference type="PANTHER" id="PTHR38009">
    <property type="entry name" value="CONSERVED HYPOTHETICAL PHAGE TAIL PROTEIN"/>
    <property type="match status" value="1"/>
</dbReference>
<evidence type="ECO:0000313" key="2">
    <source>
        <dbReference type="Proteomes" id="UP000270342"/>
    </source>
</evidence>
<accession>A0A494XZM5</accession>
<dbReference type="AlphaFoldDB" id="A0A494XZM5"/>